<feature type="chain" id="PRO_5023057260" evidence="1">
    <location>
        <begin position="22"/>
        <end position="238"/>
    </location>
</feature>
<sequence length="238" mass="25876">MGAFALLVALFSMVLPASAFAQEEEDKFSMTVTLNSDQFFGFYPFFSGSYAVNDKFDFTFYGILWSGGTGSAWGNWTEFGAGLKFNVTEGVTIAPQIGLLGGSLLSSGALGGGILGDGIVPNLTIALSREKTEGEFYLGYYTPLRDEAPEEGSTLAYLHYWANFGYKFGSLVSAGLHFEHLMLAGGSNIEESSDVYQWFGPYVQFADPKGRGWARFSSGTDFVEANDSFFKLTVGMNF</sequence>
<evidence type="ECO:0000313" key="2">
    <source>
        <dbReference type="EMBL" id="TXB66598.1"/>
    </source>
</evidence>
<dbReference type="Proteomes" id="UP000321580">
    <property type="component" value="Unassembled WGS sequence"/>
</dbReference>
<accession>A0A5C6RW98</accession>
<dbReference type="AlphaFoldDB" id="A0A5C6RW98"/>
<evidence type="ECO:0000313" key="3">
    <source>
        <dbReference type="Proteomes" id="UP000321580"/>
    </source>
</evidence>
<comment type="caution">
    <text evidence="2">The sequence shown here is derived from an EMBL/GenBank/DDBJ whole genome shotgun (WGS) entry which is preliminary data.</text>
</comment>
<dbReference type="Pfam" id="PF20507">
    <property type="entry name" value="DUF6733"/>
    <property type="match status" value="1"/>
</dbReference>
<keyword evidence="1" id="KW-0732">Signal</keyword>
<dbReference type="EMBL" id="VOOR01000007">
    <property type="protein sequence ID" value="TXB66598.1"/>
    <property type="molecule type" value="Genomic_DNA"/>
</dbReference>
<dbReference type="OrthoDB" id="9771670at2"/>
<reference evidence="2 3" key="1">
    <citation type="submission" date="2019-08" db="EMBL/GenBank/DDBJ databases">
        <title>Genome of Phaeodactylibacter luteus.</title>
        <authorList>
            <person name="Bowman J.P."/>
        </authorList>
    </citation>
    <scope>NUCLEOTIDE SEQUENCE [LARGE SCALE GENOMIC DNA]</scope>
    <source>
        <strain evidence="2 3">KCTC 42180</strain>
    </source>
</reference>
<name>A0A5C6RW98_9BACT</name>
<dbReference type="InterPro" id="IPR046620">
    <property type="entry name" value="DUF6733"/>
</dbReference>
<proteinExistence type="predicted"/>
<evidence type="ECO:0000256" key="1">
    <source>
        <dbReference type="SAM" id="SignalP"/>
    </source>
</evidence>
<protein>
    <submittedName>
        <fullName evidence="2">Uncharacterized protein</fullName>
    </submittedName>
</protein>
<keyword evidence="3" id="KW-1185">Reference proteome</keyword>
<organism evidence="2 3">
    <name type="scientific">Phaeodactylibacter luteus</name>
    <dbReference type="NCBI Taxonomy" id="1564516"/>
    <lineage>
        <taxon>Bacteria</taxon>
        <taxon>Pseudomonadati</taxon>
        <taxon>Bacteroidota</taxon>
        <taxon>Saprospiria</taxon>
        <taxon>Saprospirales</taxon>
        <taxon>Haliscomenobacteraceae</taxon>
        <taxon>Phaeodactylibacter</taxon>
    </lineage>
</organism>
<feature type="signal peptide" evidence="1">
    <location>
        <begin position="1"/>
        <end position="21"/>
    </location>
</feature>
<gene>
    <name evidence="2" type="ORF">FRY97_04885</name>
</gene>